<dbReference type="PANTHER" id="PTHR43303:SF4">
    <property type="entry name" value="NADPH DEHYDROGENASE C23G7.10C-RELATED"/>
    <property type="match status" value="1"/>
</dbReference>
<evidence type="ECO:0000256" key="2">
    <source>
        <dbReference type="ARBA" id="ARBA00022630"/>
    </source>
</evidence>
<dbReference type="PANTHER" id="PTHR43303">
    <property type="entry name" value="NADPH DEHYDROGENASE C23G7.10C-RELATED"/>
    <property type="match status" value="1"/>
</dbReference>
<sequence>MSNINKGVPDADQYYSLNDPAIGTVLPVDAYPQNARVPKLFEPLTIRGVNFKNRIFVSPMCQYSSDNGHATDWHLIHIGAFATRGAGAICLEATSVVREGRISPQDAGLWTDSQIAPLQRIVKFAHAHQATIGIQLCHAGRKSSTIAQWVHADLAKTKKSNTWVAEKEDGGWPDKVYGPTDILYGEDYPKPNPMSEEDMTYVEDAFVKAIERCKIIGFDFIEIHAAHGYLLHNFLSPLSNNRADKYGGSFENRVRWPLRVLQLCRKAWEKPLFVRISAIEWAEGPERGPDGEWEQWGIEQSNLLVGELEKMGIDLVDVSTGGNWAKQKIPVGPGYQVPFAEAVKKAYPNILVGAVGLITGYREAESYLQDGKADVVFLAREFIRNPNFVLNAAQELGVAIKPANQYERGWTRMAVPKKLQ</sequence>
<keyword evidence="8" id="KW-1185">Reference proteome</keyword>
<evidence type="ECO:0000313" key="8">
    <source>
        <dbReference type="Proteomes" id="UP001497453"/>
    </source>
</evidence>
<keyword evidence="3" id="KW-0288">FMN</keyword>
<evidence type="ECO:0000259" key="6">
    <source>
        <dbReference type="Pfam" id="PF00724"/>
    </source>
</evidence>
<dbReference type="Gene3D" id="3.20.20.70">
    <property type="entry name" value="Aldolase class I"/>
    <property type="match status" value="1"/>
</dbReference>
<protein>
    <recommendedName>
        <fullName evidence="6">NADH:flavin oxidoreductase/NADH oxidase N-terminal domain-containing protein</fullName>
    </recommendedName>
</protein>
<dbReference type="InterPro" id="IPR013785">
    <property type="entry name" value="Aldolase_TIM"/>
</dbReference>
<proteinExistence type="predicted"/>
<dbReference type="InterPro" id="IPR044152">
    <property type="entry name" value="YqjM-like"/>
</dbReference>
<dbReference type="CDD" id="cd02932">
    <property type="entry name" value="OYE_YqiM_FMN"/>
    <property type="match status" value="1"/>
</dbReference>
<dbReference type="Pfam" id="PF00724">
    <property type="entry name" value="Oxidored_FMN"/>
    <property type="match status" value="1"/>
</dbReference>
<dbReference type="SUPFAM" id="SSF51395">
    <property type="entry name" value="FMN-linked oxidoreductases"/>
    <property type="match status" value="1"/>
</dbReference>
<keyword evidence="2" id="KW-0285">Flavoprotein</keyword>
<evidence type="ECO:0000256" key="3">
    <source>
        <dbReference type="ARBA" id="ARBA00022643"/>
    </source>
</evidence>
<accession>A0ABP1CH16</accession>
<evidence type="ECO:0000313" key="7">
    <source>
        <dbReference type="EMBL" id="CAL1694980.1"/>
    </source>
</evidence>
<keyword evidence="5" id="KW-0560">Oxidoreductase</keyword>
<name>A0ABP1CH16_9APHY</name>
<gene>
    <name evidence="7" type="ORF">GFSPODELE1_LOCUS537</name>
</gene>
<evidence type="ECO:0000256" key="1">
    <source>
        <dbReference type="ARBA" id="ARBA00001917"/>
    </source>
</evidence>
<evidence type="ECO:0000256" key="5">
    <source>
        <dbReference type="ARBA" id="ARBA00023002"/>
    </source>
</evidence>
<evidence type="ECO:0000256" key="4">
    <source>
        <dbReference type="ARBA" id="ARBA00022857"/>
    </source>
</evidence>
<dbReference type="Proteomes" id="UP001497453">
    <property type="component" value="Chromosome 1"/>
</dbReference>
<reference evidence="8" key="1">
    <citation type="submission" date="2024-04" db="EMBL/GenBank/DDBJ databases">
        <authorList>
            <person name="Shaw F."/>
            <person name="Minotto A."/>
        </authorList>
    </citation>
    <scope>NUCLEOTIDE SEQUENCE [LARGE SCALE GENOMIC DNA]</scope>
</reference>
<dbReference type="EMBL" id="OZ037944">
    <property type="protein sequence ID" value="CAL1694980.1"/>
    <property type="molecule type" value="Genomic_DNA"/>
</dbReference>
<organism evidence="7 8">
    <name type="scientific">Somion occarium</name>
    <dbReference type="NCBI Taxonomy" id="3059160"/>
    <lineage>
        <taxon>Eukaryota</taxon>
        <taxon>Fungi</taxon>
        <taxon>Dikarya</taxon>
        <taxon>Basidiomycota</taxon>
        <taxon>Agaricomycotina</taxon>
        <taxon>Agaricomycetes</taxon>
        <taxon>Polyporales</taxon>
        <taxon>Cerrenaceae</taxon>
        <taxon>Somion</taxon>
    </lineage>
</organism>
<dbReference type="InterPro" id="IPR001155">
    <property type="entry name" value="OxRdtase_FMN_N"/>
</dbReference>
<feature type="domain" description="NADH:flavin oxidoreductase/NADH oxidase N-terminal" evidence="6">
    <location>
        <begin position="39"/>
        <end position="396"/>
    </location>
</feature>
<keyword evidence="4" id="KW-0521">NADP</keyword>
<comment type="cofactor">
    <cofactor evidence="1">
        <name>FMN</name>
        <dbReference type="ChEBI" id="CHEBI:58210"/>
    </cofactor>
</comment>